<keyword evidence="15" id="KW-1185">Reference proteome</keyword>
<evidence type="ECO:0000259" key="12">
    <source>
        <dbReference type="PROSITE" id="PS50110"/>
    </source>
</evidence>
<protein>
    <recommendedName>
        <fullName evidence="8">Transcriptional regulatory protein WalR</fullName>
    </recommendedName>
</protein>
<accession>A0A371P7X9</accession>
<comment type="subcellular location">
    <subcellularLocation>
        <location evidence="1">Cytoplasm</location>
    </subcellularLocation>
</comment>
<dbReference type="InterPro" id="IPR016032">
    <property type="entry name" value="Sig_transdc_resp-reg_C-effctor"/>
</dbReference>
<dbReference type="GO" id="GO:0006355">
    <property type="term" value="P:regulation of DNA-templated transcription"/>
    <property type="evidence" value="ECO:0007669"/>
    <property type="project" value="InterPro"/>
</dbReference>
<keyword evidence="3 9" id="KW-0597">Phosphoprotein</keyword>
<evidence type="ECO:0000256" key="4">
    <source>
        <dbReference type="ARBA" id="ARBA00023012"/>
    </source>
</evidence>
<evidence type="ECO:0000256" key="5">
    <source>
        <dbReference type="ARBA" id="ARBA00023015"/>
    </source>
</evidence>
<dbReference type="Pfam" id="PF00072">
    <property type="entry name" value="Response_reg"/>
    <property type="match status" value="1"/>
</dbReference>
<evidence type="ECO:0000256" key="2">
    <source>
        <dbReference type="ARBA" id="ARBA00022490"/>
    </source>
</evidence>
<dbReference type="EMBL" id="QUBQ01000004">
    <property type="protein sequence ID" value="REK71995.1"/>
    <property type="molecule type" value="Genomic_DNA"/>
</dbReference>
<dbReference type="GO" id="GO:0005829">
    <property type="term" value="C:cytosol"/>
    <property type="evidence" value="ECO:0007669"/>
    <property type="project" value="TreeGrafter"/>
</dbReference>
<reference evidence="14 15" key="1">
    <citation type="submission" date="2018-08" db="EMBL/GenBank/DDBJ databases">
        <title>Paenibacillus sp. M4BSY-1, whole genome shotgun sequence.</title>
        <authorList>
            <person name="Tuo L."/>
        </authorList>
    </citation>
    <scope>NUCLEOTIDE SEQUENCE [LARGE SCALE GENOMIC DNA]</scope>
    <source>
        <strain evidence="14 15">M4BSY-1</strain>
    </source>
</reference>
<keyword evidence="6 10" id="KW-0238">DNA-binding</keyword>
<dbReference type="GO" id="GO:0006793">
    <property type="term" value="P:phosphorus metabolic process"/>
    <property type="evidence" value="ECO:0007669"/>
    <property type="project" value="UniProtKB-ARBA"/>
</dbReference>
<evidence type="ECO:0000256" key="7">
    <source>
        <dbReference type="ARBA" id="ARBA00023163"/>
    </source>
</evidence>
<feature type="domain" description="OmpR/PhoB-type" evidence="13">
    <location>
        <begin position="141"/>
        <end position="240"/>
    </location>
</feature>
<dbReference type="CDD" id="cd17614">
    <property type="entry name" value="REC_OmpR_YycF-like"/>
    <property type="match status" value="1"/>
</dbReference>
<dbReference type="Gene3D" id="1.10.10.10">
    <property type="entry name" value="Winged helix-like DNA-binding domain superfamily/Winged helix DNA-binding domain"/>
    <property type="match status" value="1"/>
</dbReference>
<dbReference type="Gene3D" id="6.10.250.690">
    <property type="match status" value="1"/>
</dbReference>
<dbReference type="GO" id="GO:0000156">
    <property type="term" value="F:phosphorelay response regulator activity"/>
    <property type="evidence" value="ECO:0007669"/>
    <property type="project" value="TreeGrafter"/>
</dbReference>
<feature type="domain" description="PLD phosphodiesterase" evidence="11">
    <location>
        <begin position="1"/>
        <end position="26"/>
    </location>
</feature>
<feature type="modified residue" description="4-aspartylphosphate" evidence="9">
    <location>
        <position position="53"/>
    </location>
</feature>
<dbReference type="InterPro" id="IPR039420">
    <property type="entry name" value="WalR-like"/>
</dbReference>
<dbReference type="PANTHER" id="PTHR48111">
    <property type="entry name" value="REGULATOR OF RPOS"/>
    <property type="match status" value="1"/>
</dbReference>
<dbReference type="FunFam" id="3.40.50.2300:FF:000052">
    <property type="entry name" value="DNA-binding response regulator YycF"/>
    <property type="match status" value="1"/>
</dbReference>
<feature type="DNA-binding region" description="OmpR/PhoB-type" evidence="10">
    <location>
        <begin position="141"/>
        <end position="240"/>
    </location>
</feature>
<evidence type="ECO:0000313" key="14">
    <source>
        <dbReference type="EMBL" id="REK71995.1"/>
    </source>
</evidence>
<dbReference type="PROSITE" id="PS51755">
    <property type="entry name" value="OMPR_PHOB"/>
    <property type="match status" value="1"/>
</dbReference>
<dbReference type="PROSITE" id="PS50110">
    <property type="entry name" value="RESPONSE_REGULATORY"/>
    <property type="match status" value="1"/>
</dbReference>
<evidence type="ECO:0000259" key="11">
    <source>
        <dbReference type="PROSITE" id="PS50035"/>
    </source>
</evidence>
<dbReference type="InterPro" id="IPR001867">
    <property type="entry name" value="OmpR/PhoB-type_DNA-bd"/>
</dbReference>
<evidence type="ECO:0000313" key="15">
    <source>
        <dbReference type="Proteomes" id="UP000261905"/>
    </source>
</evidence>
<dbReference type="InterPro" id="IPR047791">
    <property type="entry name" value="WalR"/>
</dbReference>
<evidence type="ECO:0000256" key="8">
    <source>
        <dbReference type="ARBA" id="ARBA00035291"/>
    </source>
</evidence>
<dbReference type="GO" id="GO:0032993">
    <property type="term" value="C:protein-DNA complex"/>
    <property type="evidence" value="ECO:0007669"/>
    <property type="project" value="TreeGrafter"/>
</dbReference>
<dbReference type="SMART" id="SM00862">
    <property type="entry name" value="Trans_reg_C"/>
    <property type="match status" value="1"/>
</dbReference>
<dbReference type="InterPro" id="IPR011006">
    <property type="entry name" value="CheY-like_superfamily"/>
</dbReference>
<name>A0A371P7X9_9BACL</name>
<dbReference type="Proteomes" id="UP000261905">
    <property type="component" value="Unassembled WGS sequence"/>
</dbReference>
<evidence type="ECO:0000256" key="9">
    <source>
        <dbReference type="PROSITE-ProRule" id="PRU00169"/>
    </source>
</evidence>
<dbReference type="PROSITE" id="PS50035">
    <property type="entry name" value="PLD"/>
    <property type="match status" value="1"/>
</dbReference>
<dbReference type="FunFam" id="1.10.10.10:FF:000089">
    <property type="entry name" value="Alkaline phosphatase synthesis response regulator"/>
    <property type="match status" value="1"/>
</dbReference>
<dbReference type="AlphaFoldDB" id="A0A371P7X9"/>
<dbReference type="InterPro" id="IPR001736">
    <property type="entry name" value="PLipase_D/transphosphatidylase"/>
</dbReference>
<dbReference type="GO" id="GO:0000976">
    <property type="term" value="F:transcription cis-regulatory region binding"/>
    <property type="evidence" value="ECO:0007669"/>
    <property type="project" value="TreeGrafter"/>
</dbReference>
<dbReference type="Gene3D" id="3.40.50.2300">
    <property type="match status" value="1"/>
</dbReference>
<evidence type="ECO:0000256" key="1">
    <source>
        <dbReference type="ARBA" id="ARBA00004496"/>
    </source>
</evidence>
<comment type="caution">
    <text evidence="14">The sequence shown here is derived from an EMBL/GenBank/DDBJ whole genome shotgun (WGS) entry which is preliminary data.</text>
</comment>
<dbReference type="SUPFAM" id="SSF52172">
    <property type="entry name" value="CheY-like"/>
    <property type="match status" value="1"/>
</dbReference>
<keyword evidence="2" id="KW-0963">Cytoplasm</keyword>
<keyword evidence="4" id="KW-0902">Two-component regulatory system</keyword>
<keyword evidence="5" id="KW-0805">Transcription regulation</keyword>
<evidence type="ECO:0000256" key="3">
    <source>
        <dbReference type="ARBA" id="ARBA00022553"/>
    </source>
</evidence>
<evidence type="ECO:0000259" key="13">
    <source>
        <dbReference type="PROSITE" id="PS51755"/>
    </source>
</evidence>
<dbReference type="InterPro" id="IPR001789">
    <property type="entry name" value="Sig_transdc_resp-reg_receiver"/>
</dbReference>
<dbReference type="InterPro" id="IPR036388">
    <property type="entry name" value="WH-like_DNA-bd_sf"/>
</dbReference>
<dbReference type="SMART" id="SM00448">
    <property type="entry name" value="REC"/>
    <property type="match status" value="1"/>
</dbReference>
<evidence type="ECO:0000256" key="6">
    <source>
        <dbReference type="ARBA" id="ARBA00023125"/>
    </source>
</evidence>
<proteinExistence type="predicted"/>
<keyword evidence="7" id="KW-0804">Transcription</keyword>
<dbReference type="OrthoDB" id="9790442at2"/>
<sequence length="249" mass="28255">MHGKILVVDDEQPIADILKFNLEKEGHQVICAFDGGEAVRLAFEEQPDLILLDLMLPVKDGMDVCREVRTKLHMPIIMLTAKDTEIDKVLGLELGADDYVTKPFSTRELLARVKAHLRRQNKSGQAADGSSDNGQDGGTEQAGLKLFNLFIDTDMYVVYKNGEPLDLTHREFELVYYMARHSGKVMTREHLLQAVWGFEYFGDVRTVDVTIRRLREKIEDDPSRPEYIVTRRGLGYMMRNAKSGGFGYG</sequence>
<dbReference type="NCBIfam" id="NF040534">
    <property type="entry name" value="resp_reg_YycF"/>
    <property type="match status" value="1"/>
</dbReference>
<dbReference type="InterPro" id="IPR058071">
    <property type="entry name" value="WalR_REC"/>
</dbReference>
<dbReference type="RefSeq" id="WP_116048387.1">
    <property type="nucleotide sequence ID" value="NZ_QUBQ01000004.1"/>
</dbReference>
<gene>
    <name evidence="14" type="ORF">DX130_20090</name>
</gene>
<dbReference type="CDD" id="cd00383">
    <property type="entry name" value="trans_reg_C"/>
    <property type="match status" value="1"/>
</dbReference>
<feature type="domain" description="Response regulatory" evidence="12">
    <location>
        <begin position="4"/>
        <end position="117"/>
    </location>
</feature>
<evidence type="ECO:0000256" key="10">
    <source>
        <dbReference type="PROSITE-ProRule" id="PRU01091"/>
    </source>
</evidence>
<dbReference type="PANTHER" id="PTHR48111:SF40">
    <property type="entry name" value="PHOSPHATE REGULON TRANSCRIPTIONAL REGULATORY PROTEIN PHOB"/>
    <property type="match status" value="1"/>
</dbReference>
<dbReference type="SUPFAM" id="SSF46894">
    <property type="entry name" value="C-terminal effector domain of the bipartite response regulators"/>
    <property type="match status" value="1"/>
</dbReference>
<dbReference type="Pfam" id="PF00486">
    <property type="entry name" value="Trans_reg_C"/>
    <property type="match status" value="1"/>
</dbReference>
<organism evidence="14 15">
    <name type="scientific">Paenibacillus paeoniae</name>
    <dbReference type="NCBI Taxonomy" id="2292705"/>
    <lineage>
        <taxon>Bacteria</taxon>
        <taxon>Bacillati</taxon>
        <taxon>Bacillota</taxon>
        <taxon>Bacilli</taxon>
        <taxon>Bacillales</taxon>
        <taxon>Paenibacillaceae</taxon>
        <taxon>Paenibacillus</taxon>
    </lineage>
</organism>
<dbReference type="GO" id="GO:0003824">
    <property type="term" value="F:catalytic activity"/>
    <property type="evidence" value="ECO:0007669"/>
    <property type="project" value="InterPro"/>
</dbReference>